<dbReference type="InterPro" id="IPR015860">
    <property type="entry name" value="ABC_transpr_TagH-like"/>
</dbReference>
<dbReference type="SUPFAM" id="SSF52540">
    <property type="entry name" value="P-loop containing nucleoside triphosphate hydrolases"/>
    <property type="match status" value="1"/>
</dbReference>
<gene>
    <name evidence="6" type="ORF">A3C24_04395</name>
</gene>
<dbReference type="PROSITE" id="PS00211">
    <property type="entry name" value="ABC_TRANSPORTER_1"/>
    <property type="match status" value="1"/>
</dbReference>
<dbReference type="InterPro" id="IPR050683">
    <property type="entry name" value="Bact_Polysacc_Export_ATP-bd"/>
</dbReference>
<dbReference type="GO" id="GO:0016020">
    <property type="term" value="C:membrane"/>
    <property type="evidence" value="ECO:0007669"/>
    <property type="project" value="InterPro"/>
</dbReference>
<keyword evidence="2" id="KW-0813">Transport</keyword>
<dbReference type="GO" id="GO:0140359">
    <property type="term" value="F:ABC-type transporter activity"/>
    <property type="evidence" value="ECO:0007669"/>
    <property type="project" value="InterPro"/>
</dbReference>
<evidence type="ECO:0000313" key="6">
    <source>
        <dbReference type="EMBL" id="OGK22829.1"/>
    </source>
</evidence>
<dbReference type="InterPro" id="IPR027417">
    <property type="entry name" value="P-loop_NTPase"/>
</dbReference>
<dbReference type="PROSITE" id="PS50893">
    <property type="entry name" value="ABC_TRANSPORTER_2"/>
    <property type="match status" value="1"/>
</dbReference>
<name>A0A1F7GUT7_9BACT</name>
<dbReference type="CDD" id="cd03220">
    <property type="entry name" value="ABC_KpsT_Wzt"/>
    <property type="match status" value="1"/>
</dbReference>
<accession>A0A1F7GUT7</accession>
<dbReference type="SMART" id="SM00382">
    <property type="entry name" value="AAA"/>
    <property type="match status" value="1"/>
</dbReference>
<evidence type="ECO:0000259" key="5">
    <source>
        <dbReference type="PROSITE" id="PS50893"/>
    </source>
</evidence>
<proteinExistence type="inferred from homology"/>
<dbReference type="InterPro" id="IPR017871">
    <property type="entry name" value="ABC_transporter-like_CS"/>
</dbReference>
<keyword evidence="3" id="KW-0547">Nucleotide-binding</keyword>
<organism evidence="6 7">
    <name type="scientific">Candidatus Roizmanbacteria bacterium RIFCSPHIGHO2_02_FULL_37_24</name>
    <dbReference type="NCBI Taxonomy" id="1802037"/>
    <lineage>
        <taxon>Bacteria</taxon>
        <taxon>Candidatus Roizmaniibacteriota</taxon>
    </lineage>
</organism>
<dbReference type="GO" id="GO:0005524">
    <property type="term" value="F:ATP binding"/>
    <property type="evidence" value="ECO:0007669"/>
    <property type="project" value="UniProtKB-KW"/>
</dbReference>
<dbReference type="PANTHER" id="PTHR46743:SF2">
    <property type="entry name" value="TEICHOIC ACIDS EXPORT ATP-BINDING PROTEIN TAGH"/>
    <property type="match status" value="1"/>
</dbReference>
<protein>
    <submittedName>
        <fullName evidence="6">ATP-binding protein</fullName>
    </submittedName>
</protein>
<evidence type="ECO:0000256" key="3">
    <source>
        <dbReference type="ARBA" id="ARBA00022741"/>
    </source>
</evidence>
<sequence>MTPIVFDKVDKEYFIHYQKTLKELAQAILNRGKIREKIHALKNISLTINKGETIGIIGRNGAGKSTMLKLIAGVSQPTRGELSVNGRVSPLIELGSGFHPELTGRENIFLNGVILGLTEKEVKDSYKEIVTFSELNDTFIHMPVKQYSSGMFMRLAFSVAIHSKPEILLVDEILAVGDTNFQEKCLRKMEEFKKKGITIIFVSHSMQMIQHFCPRVVYLKNGEVQYDGETKKGVELYSKES</sequence>
<dbReference type="GO" id="GO:0016887">
    <property type="term" value="F:ATP hydrolysis activity"/>
    <property type="evidence" value="ECO:0007669"/>
    <property type="project" value="InterPro"/>
</dbReference>
<comment type="similarity">
    <text evidence="1">Belongs to the ABC transporter superfamily.</text>
</comment>
<evidence type="ECO:0000256" key="1">
    <source>
        <dbReference type="ARBA" id="ARBA00005417"/>
    </source>
</evidence>
<evidence type="ECO:0000313" key="7">
    <source>
        <dbReference type="Proteomes" id="UP000177159"/>
    </source>
</evidence>
<dbReference type="InterPro" id="IPR003593">
    <property type="entry name" value="AAA+_ATPase"/>
</dbReference>
<feature type="domain" description="ABC transporter" evidence="5">
    <location>
        <begin position="15"/>
        <end position="241"/>
    </location>
</feature>
<dbReference type="Proteomes" id="UP000177159">
    <property type="component" value="Unassembled WGS sequence"/>
</dbReference>
<keyword evidence="4 6" id="KW-0067">ATP-binding</keyword>
<dbReference type="EMBL" id="MFZM01000032">
    <property type="protein sequence ID" value="OGK22829.1"/>
    <property type="molecule type" value="Genomic_DNA"/>
</dbReference>
<dbReference type="InterPro" id="IPR003439">
    <property type="entry name" value="ABC_transporter-like_ATP-bd"/>
</dbReference>
<dbReference type="AlphaFoldDB" id="A0A1F7GUT7"/>
<comment type="caution">
    <text evidence="6">The sequence shown here is derived from an EMBL/GenBank/DDBJ whole genome shotgun (WGS) entry which is preliminary data.</text>
</comment>
<reference evidence="6 7" key="1">
    <citation type="journal article" date="2016" name="Nat. Commun.">
        <title>Thousands of microbial genomes shed light on interconnected biogeochemical processes in an aquifer system.</title>
        <authorList>
            <person name="Anantharaman K."/>
            <person name="Brown C.T."/>
            <person name="Hug L.A."/>
            <person name="Sharon I."/>
            <person name="Castelle C.J."/>
            <person name="Probst A.J."/>
            <person name="Thomas B.C."/>
            <person name="Singh A."/>
            <person name="Wilkins M.J."/>
            <person name="Karaoz U."/>
            <person name="Brodie E.L."/>
            <person name="Williams K.H."/>
            <person name="Hubbard S.S."/>
            <person name="Banfield J.F."/>
        </authorList>
    </citation>
    <scope>NUCLEOTIDE SEQUENCE [LARGE SCALE GENOMIC DNA]</scope>
</reference>
<evidence type="ECO:0000256" key="4">
    <source>
        <dbReference type="ARBA" id="ARBA00022840"/>
    </source>
</evidence>
<dbReference type="PANTHER" id="PTHR46743">
    <property type="entry name" value="TEICHOIC ACIDS EXPORT ATP-BINDING PROTEIN TAGH"/>
    <property type="match status" value="1"/>
</dbReference>
<dbReference type="Pfam" id="PF00005">
    <property type="entry name" value="ABC_tran"/>
    <property type="match status" value="1"/>
</dbReference>
<evidence type="ECO:0000256" key="2">
    <source>
        <dbReference type="ARBA" id="ARBA00022448"/>
    </source>
</evidence>
<dbReference type="Gene3D" id="3.40.50.300">
    <property type="entry name" value="P-loop containing nucleotide triphosphate hydrolases"/>
    <property type="match status" value="1"/>
</dbReference>